<accession>A0A8X6G168</accession>
<dbReference type="Proteomes" id="UP000887116">
    <property type="component" value="Unassembled WGS sequence"/>
</dbReference>
<keyword evidence="2" id="KW-1185">Reference proteome</keyword>
<comment type="caution">
    <text evidence="1">The sequence shown here is derived from an EMBL/GenBank/DDBJ whole genome shotgun (WGS) entry which is preliminary data.</text>
</comment>
<protein>
    <submittedName>
        <fullName evidence="1">Uncharacterized protein</fullName>
    </submittedName>
</protein>
<dbReference type="OrthoDB" id="6413711at2759"/>
<dbReference type="InterPro" id="IPR038602">
    <property type="entry name" value="Mite_allergen_7_sf"/>
</dbReference>
<sequence length="500" mass="56192">MSTTKRRATKTPFEVRKAKIFQILNEIEQFLDHGRKLDFSFMFRSDSDNSEMFLFVSCLIALLGESLCSQPANQYVDNVLYTSLQSVIRNEKLDPTHLPDYTFEYTDKTFLGKVRGKVEYKEGSLSGLAQVGRASECQGPTNTSSGTVIHCTISFNYLQPSYKGKVKYGVLPKLSIKAEAELSTTLVVIGILKSPHERQAKVKTFSLRQIGQLTTHFTGLGPLNMLMYALEENYKKRVAAEVTNVIVNRFQYALNLAVAQIPMPLSQKIYLTILYFRYIATQVKTMLTAIFAFIFIAGNALGSPIANQYVDSVLNTALRNEIRALKLDPAILSDFQVEFQDKVIIVGKVKGKAEFKDGNLTGLSNARRFSECQGPYYSFGARNINCTITFNMLQINYDGKLKYGKMPKVNIKGKANVTNTVLFFEVTSQNFGMPATVKNFLFHQIGNMNIKFTGLGPLNKYVKFLEDGFRSFAEANIFNSMSQRFQYALNKAVGMVPLPN</sequence>
<proteinExistence type="predicted"/>
<dbReference type="AlphaFoldDB" id="A0A8X6G168"/>
<dbReference type="InterPro" id="IPR020234">
    <property type="entry name" value="Mite_allergen_group-7"/>
</dbReference>
<dbReference type="EMBL" id="BMAO01033985">
    <property type="protein sequence ID" value="GFQ93162.1"/>
    <property type="molecule type" value="Genomic_DNA"/>
</dbReference>
<evidence type="ECO:0000313" key="1">
    <source>
        <dbReference type="EMBL" id="GFQ93162.1"/>
    </source>
</evidence>
<name>A0A8X6G168_TRICU</name>
<organism evidence="1 2">
    <name type="scientific">Trichonephila clavata</name>
    <name type="common">Joro spider</name>
    <name type="synonym">Nephila clavata</name>
    <dbReference type="NCBI Taxonomy" id="2740835"/>
    <lineage>
        <taxon>Eukaryota</taxon>
        <taxon>Metazoa</taxon>
        <taxon>Ecdysozoa</taxon>
        <taxon>Arthropoda</taxon>
        <taxon>Chelicerata</taxon>
        <taxon>Arachnida</taxon>
        <taxon>Araneae</taxon>
        <taxon>Araneomorphae</taxon>
        <taxon>Entelegynae</taxon>
        <taxon>Araneoidea</taxon>
        <taxon>Nephilidae</taxon>
        <taxon>Trichonephila</taxon>
    </lineage>
</organism>
<dbReference type="Gene3D" id="3.15.10.50">
    <property type="match status" value="2"/>
</dbReference>
<dbReference type="Pfam" id="PF16984">
    <property type="entry name" value="Grp7_allergen"/>
    <property type="match status" value="2"/>
</dbReference>
<reference evidence="1" key="1">
    <citation type="submission" date="2020-07" db="EMBL/GenBank/DDBJ databases">
        <title>Multicomponent nature underlies the extraordinary mechanical properties of spider dragline silk.</title>
        <authorList>
            <person name="Kono N."/>
            <person name="Nakamura H."/>
            <person name="Mori M."/>
            <person name="Yoshida Y."/>
            <person name="Ohtoshi R."/>
            <person name="Malay A.D."/>
            <person name="Moran D.A.P."/>
            <person name="Tomita M."/>
            <person name="Numata K."/>
            <person name="Arakawa K."/>
        </authorList>
    </citation>
    <scope>NUCLEOTIDE SEQUENCE</scope>
</reference>
<gene>
    <name evidence="1" type="primary">NCL1_19660</name>
    <name evidence="1" type="ORF">TNCT_120761</name>
</gene>
<evidence type="ECO:0000313" key="2">
    <source>
        <dbReference type="Proteomes" id="UP000887116"/>
    </source>
</evidence>